<keyword evidence="5 6" id="KW-0472">Membrane</keyword>
<dbReference type="AlphaFoldDB" id="A0ABC8LDU7"/>
<keyword evidence="8" id="KW-1185">Reference proteome</keyword>
<comment type="caution">
    <text evidence="7">The sequence shown here is derived from an EMBL/GenBank/DDBJ whole genome shotgun (WGS) entry which is preliminary data.</text>
</comment>
<evidence type="ECO:0000256" key="5">
    <source>
        <dbReference type="ARBA" id="ARBA00023136"/>
    </source>
</evidence>
<evidence type="ECO:0000313" key="7">
    <source>
        <dbReference type="EMBL" id="CAH8381696.1"/>
    </source>
</evidence>
<dbReference type="InterPro" id="IPR036259">
    <property type="entry name" value="MFS_trans_sf"/>
</dbReference>
<gene>
    <name evidence="7" type="ORF">ERUC_LOCUS34179</name>
</gene>
<dbReference type="InterPro" id="IPR005828">
    <property type="entry name" value="MFS_sugar_transport-like"/>
</dbReference>
<keyword evidence="4 6" id="KW-1133">Transmembrane helix</keyword>
<dbReference type="EMBL" id="CAKOAT010519598">
    <property type="protein sequence ID" value="CAH8381696.1"/>
    <property type="molecule type" value="Genomic_DNA"/>
</dbReference>
<proteinExistence type="predicted"/>
<dbReference type="PROSITE" id="PS00217">
    <property type="entry name" value="SUGAR_TRANSPORT_2"/>
    <property type="match status" value="1"/>
</dbReference>
<evidence type="ECO:0000313" key="8">
    <source>
        <dbReference type="Proteomes" id="UP001642260"/>
    </source>
</evidence>
<dbReference type="Proteomes" id="UP001642260">
    <property type="component" value="Unassembled WGS sequence"/>
</dbReference>
<evidence type="ECO:0000256" key="1">
    <source>
        <dbReference type="ARBA" id="ARBA00004141"/>
    </source>
</evidence>
<name>A0ABC8LDU7_ERUVS</name>
<evidence type="ECO:0000256" key="3">
    <source>
        <dbReference type="ARBA" id="ARBA00022692"/>
    </source>
</evidence>
<dbReference type="InterPro" id="IPR005829">
    <property type="entry name" value="Sugar_transporter_CS"/>
</dbReference>
<evidence type="ECO:0000256" key="4">
    <source>
        <dbReference type="ARBA" id="ARBA00022989"/>
    </source>
</evidence>
<keyword evidence="3 6" id="KW-0812">Transmembrane</keyword>
<evidence type="ECO:0000256" key="6">
    <source>
        <dbReference type="SAM" id="Phobius"/>
    </source>
</evidence>
<keyword evidence="2" id="KW-0813">Transport</keyword>
<feature type="transmembrane region" description="Helical" evidence="6">
    <location>
        <begin position="6"/>
        <end position="23"/>
    </location>
</feature>
<protein>
    <recommendedName>
        <fullName evidence="9">Major facilitator superfamily (MFS) profile domain-containing protein</fullName>
    </recommendedName>
</protein>
<comment type="subcellular location">
    <subcellularLocation>
        <location evidence="1">Membrane</location>
        <topology evidence="1">Multi-pass membrane protein</topology>
    </subcellularLocation>
</comment>
<reference evidence="7 8" key="1">
    <citation type="submission" date="2022-03" db="EMBL/GenBank/DDBJ databases">
        <authorList>
            <person name="Macdonald S."/>
            <person name="Ahmed S."/>
            <person name="Newling K."/>
        </authorList>
    </citation>
    <scope>NUCLEOTIDE SEQUENCE [LARGE SCALE GENOMIC DNA]</scope>
</reference>
<evidence type="ECO:0008006" key="9">
    <source>
        <dbReference type="Google" id="ProtNLM"/>
    </source>
</evidence>
<dbReference type="GO" id="GO:0016020">
    <property type="term" value="C:membrane"/>
    <property type="evidence" value="ECO:0007669"/>
    <property type="project" value="UniProtKB-SubCell"/>
</dbReference>
<organism evidence="7 8">
    <name type="scientific">Eruca vesicaria subsp. sativa</name>
    <name type="common">Garden rocket</name>
    <name type="synonym">Eruca sativa</name>
    <dbReference type="NCBI Taxonomy" id="29727"/>
    <lineage>
        <taxon>Eukaryota</taxon>
        <taxon>Viridiplantae</taxon>
        <taxon>Streptophyta</taxon>
        <taxon>Embryophyta</taxon>
        <taxon>Tracheophyta</taxon>
        <taxon>Spermatophyta</taxon>
        <taxon>Magnoliopsida</taxon>
        <taxon>eudicotyledons</taxon>
        <taxon>Gunneridae</taxon>
        <taxon>Pentapetalae</taxon>
        <taxon>rosids</taxon>
        <taxon>malvids</taxon>
        <taxon>Brassicales</taxon>
        <taxon>Brassicaceae</taxon>
        <taxon>Brassiceae</taxon>
        <taxon>Eruca</taxon>
    </lineage>
</organism>
<dbReference type="Pfam" id="PF00083">
    <property type="entry name" value="Sugar_tr"/>
    <property type="match status" value="1"/>
</dbReference>
<accession>A0ABC8LDU7</accession>
<evidence type="ECO:0000256" key="2">
    <source>
        <dbReference type="ARBA" id="ARBA00022448"/>
    </source>
</evidence>
<dbReference type="Gene3D" id="1.20.1250.20">
    <property type="entry name" value="MFS general substrate transporter like domains"/>
    <property type="match status" value="1"/>
</dbReference>
<sequence length="107" mass="12066">MGVAKNYPFIMVGGFVAGIKVGYAMMITSVYMAEVAPATPRGFLSSFSKEEFWKRRVKGSFCPTNPCSQTYLNSLSRYPFRSASLRDRCSRPLLSDHLLKGWIEVQE</sequence>